<dbReference type="Gene3D" id="3.40.720.10">
    <property type="entry name" value="Alkaline Phosphatase, subunit A"/>
    <property type="match status" value="1"/>
</dbReference>
<evidence type="ECO:0000256" key="3">
    <source>
        <dbReference type="ARBA" id="ARBA00022519"/>
    </source>
</evidence>
<comment type="caution">
    <text evidence="11">The sequence shown here is derived from an EMBL/GenBank/DDBJ whole genome shotgun (WGS) entry which is preliminary data.</text>
</comment>
<dbReference type="CDD" id="cd16017">
    <property type="entry name" value="LptA"/>
    <property type="match status" value="1"/>
</dbReference>
<dbReference type="InterPro" id="IPR058130">
    <property type="entry name" value="PEA_transf_C"/>
</dbReference>
<dbReference type="AlphaFoldDB" id="A0A1Z9Z3K3"/>
<feature type="transmembrane region" description="Helical" evidence="8">
    <location>
        <begin position="12"/>
        <end position="35"/>
    </location>
</feature>
<evidence type="ECO:0000256" key="4">
    <source>
        <dbReference type="ARBA" id="ARBA00022679"/>
    </source>
</evidence>
<name>A0A1Z9Z3K3_9GAMM</name>
<dbReference type="InterPro" id="IPR000917">
    <property type="entry name" value="Sulfatase_N"/>
</dbReference>
<keyword evidence="5 8" id="KW-0812">Transmembrane</keyword>
<keyword evidence="7 8" id="KW-0472">Membrane</keyword>
<feature type="transmembrane region" description="Helical" evidence="8">
    <location>
        <begin position="79"/>
        <end position="101"/>
    </location>
</feature>
<feature type="transmembrane region" description="Helical" evidence="8">
    <location>
        <begin position="155"/>
        <end position="177"/>
    </location>
</feature>
<dbReference type="SUPFAM" id="SSF53649">
    <property type="entry name" value="Alkaline phosphatase-like"/>
    <property type="match status" value="1"/>
</dbReference>
<evidence type="ECO:0000259" key="10">
    <source>
        <dbReference type="Pfam" id="PF08019"/>
    </source>
</evidence>
<evidence type="ECO:0000313" key="12">
    <source>
        <dbReference type="Proteomes" id="UP000196536"/>
    </source>
</evidence>
<keyword evidence="12" id="KW-1185">Reference proteome</keyword>
<sequence>MNQYRLKFWKKPISLHTFILGFSVWITLSLNFIFFEKLYQLTPYKGFPAILFIGAMVVLLISYVNFIFTLLMWCWNAKIIAFVFLFIGGAATYFNHLGIGVDAYQIQNLIETDPHEARDLMSLNILLWVAVLLVLPLSILSLFKIKKDKLLSTLKFKGGMALGSLLIVGLLAFIYYADLAAIFRENRNLKGFISPQSVFASSWSYYKKLAPKSNVPLQSYGRDAVLQIKADATQPKLLVLVVGETARAENFSLNGYARNTNPELSKLPIINFTQAVSCGTSTAVSVPCMFSGMPRKDYDPQLARHRENLLDILQHVGYQVTWIDNNSGCKEVCNRVEQYKFSQALQDKWCKGDECSDGILLDGLNDYLEHMPQDDKKPRVIVLHQMGSHGPAYYKRSPIEFQYFQPFCNTNAIQGCSYQDLVNVYDNSIVYTDYILSKVIKTLNAQTKYQTAFWYMSDHGESIGEHGLYLHGAPYMFAPSQQTHVPMILWFSQQWKEKHSNIVQCFNQKKDQKMSQDNLFSTVLSLMDVKTATKNPQLDLLANCK</sequence>
<accession>A0A1Z9Z3K3</accession>
<dbReference type="GO" id="GO:0016776">
    <property type="term" value="F:phosphotransferase activity, phosphate group as acceptor"/>
    <property type="evidence" value="ECO:0007669"/>
    <property type="project" value="TreeGrafter"/>
</dbReference>
<evidence type="ECO:0000256" key="2">
    <source>
        <dbReference type="ARBA" id="ARBA00022475"/>
    </source>
</evidence>
<dbReference type="PANTHER" id="PTHR30443">
    <property type="entry name" value="INNER MEMBRANE PROTEIN"/>
    <property type="match status" value="1"/>
</dbReference>
<organism evidence="11 12">
    <name type="scientific">Acinetobacter populi</name>
    <dbReference type="NCBI Taxonomy" id="1582270"/>
    <lineage>
        <taxon>Bacteria</taxon>
        <taxon>Pseudomonadati</taxon>
        <taxon>Pseudomonadota</taxon>
        <taxon>Gammaproteobacteria</taxon>
        <taxon>Moraxellales</taxon>
        <taxon>Moraxellaceae</taxon>
        <taxon>Acinetobacter</taxon>
    </lineage>
</organism>
<feature type="domain" description="Sulfatase N-terminal" evidence="9">
    <location>
        <begin position="237"/>
        <end position="529"/>
    </location>
</feature>
<dbReference type="NCBIfam" id="NF028537">
    <property type="entry name" value="P_eth_NH2_trans"/>
    <property type="match status" value="1"/>
</dbReference>
<evidence type="ECO:0000256" key="7">
    <source>
        <dbReference type="ARBA" id="ARBA00023136"/>
    </source>
</evidence>
<keyword evidence="3" id="KW-0997">Cell inner membrane</keyword>
<dbReference type="InterPro" id="IPR012549">
    <property type="entry name" value="EptA-like_N"/>
</dbReference>
<feature type="domain" description="Phosphoethanolamine transferase N-terminal" evidence="10">
    <location>
        <begin position="61"/>
        <end position="208"/>
    </location>
</feature>
<dbReference type="InterPro" id="IPR040423">
    <property type="entry name" value="PEA_transferase"/>
</dbReference>
<dbReference type="GO" id="GO:0005886">
    <property type="term" value="C:plasma membrane"/>
    <property type="evidence" value="ECO:0007669"/>
    <property type="project" value="UniProtKB-SubCell"/>
</dbReference>
<keyword evidence="2" id="KW-1003">Cell membrane</keyword>
<evidence type="ECO:0000313" key="11">
    <source>
        <dbReference type="EMBL" id="OUY09063.1"/>
    </source>
</evidence>
<keyword evidence="4 11" id="KW-0808">Transferase</keyword>
<evidence type="ECO:0000256" key="8">
    <source>
        <dbReference type="SAM" id="Phobius"/>
    </source>
</evidence>
<gene>
    <name evidence="11" type="ORF">CAP51_05535</name>
</gene>
<feature type="transmembrane region" description="Helical" evidence="8">
    <location>
        <begin position="121"/>
        <end position="143"/>
    </location>
</feature>
<protein>
    <submittedName>
        <fullName evidence="11">Lipid A phosphoethanolamine transferase</fullName>
    </submittedName>
</protein>
<comment type="subcellular location">
    <subcellularLocation>
        <location evidence="1">Cell inner membrane</location>
        <topology evidence="1">Multi-pass membrane protein</topology>
    </subcellularLocation>
</comment>
<dbReference type="Pfam" id="PF00884">
    <property type="entry name" value="Sulfatase"/>
    <property type="match status" value="1"/>
</dbReference>
<dbReference type="GO" id="GO:0009244">
    <property type="term" value="P:lipopolysaccharide core region biosynthetic process"/>
    <property type="evidence" value="ECO:0007669"/>
    <property type="project" value="TreeGrafter"/>
</dbReference>
<dbReference type="OrthoDB" id="9786870at2"/>
<proteinExistence type="predicted"/>
<evidence type="ECO:0000256" key="5">
    <source>
        <dbReference type="ARBA" id="ARBA00022692"/>
    </source>
</evidence>
<evidence type="ECO:0000256" key="6">
    <source>
        <dbReference type="ARBA" id="ARBA00022989"/>
    </source>
</evidence>
<dbReference type="Proteomes" id="UP000196536">
    <property type="component" value="Unassembled WGS sequence"/>
</dbReference>
<dbReference type="EMBL" id="NEXX01000001">
    <property type="protein sequence ID" value="OUY09063.1"/>
    <property type="molecule type" value="Genomic_DNA"/>
</dbReference>
<dbReference type="RefSeq" id="WP_087619720.1">
    <property type="nucleotide sequence ID" value="NZ_NEXX01000001.1"/>
</dbReference>
<evidence type="ECO:0000259" key="9">
    <source>
        <dbReference type="Pfam" id="PF00884"/>
    </source>
</evidence>
<dbReference type="Pfam" id="PF08019">
    <property type="entry name" value="EptA_B_N"/>
    <property type="match status" value="1"/>
</dbReference>
<dbReference type="PANTHER" id="PTHR30443:SF0">
    <property type="entry name" value="PHOSPHOETHANOLAMINE TRANSFERASE EPTA"/>
    <property type="match status" value="1"/>
</dbReference>
<reference evidence="11 12" key="1">
    <citation type="submission" date="2017-05" db="EMBL/GenBank/DDBJ databases">
        <title>Acinetobacter populi ANC 5415 (= PBJ7), whole genome shotgun sequencing project.</title>
        <authorList>
            <person name="Nemec A."/>
            <person name="Radolfova-Krizova L."/>
        </authorList>
    </citation>
    <scope>NUCLEOTIDE SEQUENCE [LARGE SCALE GENOMIC DNA]</scope>
    <source>
        <strain evidence="11 12">PBJ7</strain>
    </source>
</reference>
<dbReference type="InterPro" id="IPR017850">
    <property type="entry name" value="Alkaline_phosphatase_core_sf"/>
</dbReference>
<evidence type="ECO:0000256" key="1">
    <source>
        <dbReference type="ARBA" id="ARBA00004429"/>
    </source>
</evidence>
<keyword evidence="6 8" id="KW-1133">Transmembrane helix</keyword>
<feature type="transmembrane region" description="Helical" evidence="8">
    <location>
        <begin position="47"/>
        <end position="72"/>
    </location>
</feature>